<proteinExistence type="predicted"/>
<dbReference type="Proteomes" id="UP000465361">
    <property type="component" value="Unassembled WGS sequence"/>
</dbReference>
<dbReference type="RefSeq" id="WP_163754284.1">
    <property type="nucleotide sequence ID" value="NZ_BLKW01000002.1"/>
</dbReference>
<sequence>MSPPIESPGSPRETYNPWTIVNLVFKHLAEQGLRPVLGERDPAGPAASLLSALGITPSMADDAWVRQRRDTELAELRARLFPGIVSD</sequence>
<reference evidence="1 2" key="1">
    <citation type="journal article" date="2019" name="Emerg. Microbes Infect.">
        <title>Comprehensive subspecies identification of 175 nontuberculous mycobacteria species based on 7547 genomic profiles.</title>
        <authorList>
            <person name="Matsumoto Y."/>
            <person name="Kinjo T."/>
            <person name="Motooka D."/>
            <person name="Nabeya D."/>
            <person name="Jung N."/>
            <person name="Uechi K."/>
            <person name="Horii T."/>
            <person name="Iida T."/>
            <person name="Fujita J."/>
            <person name="Nakamura S."/>
        </authorList>
    </citation>
    <scope>NUCLEOTIDE SEQUENCE [LARGE SCALE GENOMIC DNA]</scope>
    <source>
        <strain evidence="1 2">JCM 17322</strain>
    </source>
</reference>
<dbReference type="AlphaFoldDB" id="A0A7I9XTJ1"/>
<keyword evidence="2" id="KW-1185">Reference proteome</keyword>
<accession>A0A7I9XTJ1</accession>
<evidence type="ECO:0000313" key="2">
    <source>
        <dbReference type="Proteomes" id="UP000465361"/>
    </source>
</evidence>
<organism evidence="1 2">
    <name type="scientific">Mycobacterium botniense</name>
    <dbReference type="NCBI Taxonomy" id="84962"/>
    <lineage>
        <taxon>Bacteria</taxon>
        <taxon>Bacillati</taxon>
        <taxon>Actinomycetota</taxon>
        <taxon>Actinomycetes</taxon>
        <taxon>Mycobacteriales</taxon>
        <taxon>Mycobacteriaceae</taxon>
        <taxon>Mycobacterium</taxon>
    </lineage>
</organism>
<evidence type="ECO:0000313" key="1">
    <source>
        <dbReference type="EMBL" id="GFG73329.1"/>
    </source>
</evidence>
<dbReference type="EMBL" id="BLKW01000002">
    <property type="protein sequence ID" value="GFG73329.1"/>
    <property type="molecule type" value="Genomic_DNA"/>
</dbReference>
<protein>
    <submittedName>
        <fullName evidence="1">Uncharacterized protein</fullName>
    </submittedName>
</protein>
<comment type="caution">
    <text evidence="1">The sequence shown here is derived from an EMBL/GenBank/DDBJ whole genome shotgun (WGS) entry which is preliminary data.</text>
</comment>
<name>A0A7I9XTJ1_9MYCO</name>
<gene>
    <name evidence="1" type="ORF">MBOT_06940</name>
</gene>